<evidence type="ECO:0000256" key="1">
    <source>
        <dbReference type="SAM" id="MobiDB-lite"/>
    </source>
</evidence>
<feature type="compositionally biased region" description="Pro residues" evidence="1">
    <location>
        <begin position="589"/>
        <end position="598"/>
    </location>
</feature>
<feature type="region of interest" description="Disordered" evidence="1">
    <location>
        <begin position="581"/>
        <end position="612"/>
    </location>
</feature>
<dbReference type="Proteomes" id="UP000020218">
    <property type="component" value="Unassembled WGS sequence"/>
</dbReference>
<protein>
    <submittedName>
        <fullName evidence="2">Uncharacterized protein</fullName>
    </submittedName>
</protein>
<keyword evidence="3" id="KW-1185">Reference proteome</keyword>
<evidence type="ECO:0000313" key="3">
    <source>
        <dbReference type="Proteomes" id="UP000020218"/>
    </source>
</evidence>
<proteinExistence type="predicted"/>
<name>A0A011NLM7_9PROT</name>
<dbReference type="SUPFAM" id="SSF52540">
    <property type="entry name" value="P-loop containing nucleoside triphosphate hydrolases"/>
    <property type="match status" value="1"/>
</dbReference>
<dbReference type="InterPro" id="IPR027417">
    <property type="entry name" value="P-loop_NTPase"/>
</dbReference>
<accession>A0A011NLM7</accession>
<evidence type="ECO:0000313" key="2">
    <source>
        <dbReference type="EMBL" id="EXI65335.1"/>
    </source>
</evidence>
<dbReference type="STRING" id="1454001.AW08_03254"/>
<organism evidence="2 3">
    <name type="scientific">Candidatus Accumulibacter adjunctus</name>
    <dbReference type="NCBI Taxonomy" id="1454001"/>
    <lineage>
        <taxon>Bacteria</taxon>
        <taxon>Pseudomonadati</taxon>
        <taxon>Pseudomonadota</taxon>
        <taxon>Betaproteobacteria</taxon>
        <taxon>Candidatus Accumulibacter</taxon>
    </lineage>
</organism>
<dbReference type="EMBL" id="JFAX01000024">
    <property type="protein sequence ID" value="EXI65335.1"/>
    <property type="molecule type" value="Genomic_DNA"/>
</dbReference>
<gene>
    <name evidence="2" type="ORF">AW08_03254</name>
</gene>
<comment type="caution">
    <text evidence="2">The sequence shown here is derived from an EMBL/GenBank/DDBJ whole genome shotgun (WGS) entry which is preliminary data.</text>
</comment>
<dbReference type="AlphaFoldDB" id="A0A011NLM7"/>
<dbReference type="PATRIC" id="fig|1454001.3.peg.3301"/>
<dbReference type="NCBIfam" id="NF041065">
    <property type="entry name" value="DpdH"/>
    <property type="match status" value="1"/>
</dbReference>
<sequence length="1033" mass="113520">MSIAAYWPVRDEINRCIKAEAEAASDAVLMAVHQPIPLVRREFGSGPETPATEHALLDAFLSDDLPQGTLLTAITGPSGVGKSHLIRWLAAQLGRDPRARHLHVIRIPKSSNLRRVVELMLEPLAGDPRFAEVLTSLNQAVDAVRPEDAALRFAAELQIALRDLAKRLMAELRAVPPDARSPAAMARADHANKLPGLFSDPALQAHMTDQVLVGIIQRAVSGPDQVNEDESEPLSQFRPADLQLPDELRGALGQASAPVRSYYQTGLNRADGQGREQAAAVLNEVVDQAIRQVFGLHQAIGGVTLLDIIMRIRELMFQDGRELVLLVEDFAALGGIQQVLLDVCIKEAVYAGKQTLSRMRTAMALTDGYLVGRDTIATRAKYEWVIQSRGSQDDVLGRTLELTGAYLNAARWGEAELTRRFQESARGTYLTGWVEVFEDPDQTAADSEQLQAFGRTSRGIALFPYNKPALGRLVERHLREAGEIRFNPRRVINFLLLDVLLMRDDFERGAFPRSGFKGADLSAAPAGIANWLNNLTLGEEERGRLAALMVYWGGNPQNPEQAGAMVSGLFEAFSLRRPDGLPASVPVDEPTPPPPGKPPEPKPEPPTGSEDPFVVDWRQRLDAWATGTEMPQRDASFLRNAIKGLVEKAVPWNLLRMKKRPLNFLLTIPNSRGNAAPSTIYLPLAEDYADPTGELRLTLLGAIRFDRANGRLDYPGAEEDGARVATLVERLVYQLVPHLQEIRAREVRDLTWALARQARILGLVPRERMSRLEARTRAILTPAAGTEPVAPPENDTNWRRLRRDAETHRPELLRMLHERIGCFQGSGPTAYAIDPTLLDLADQTDTPDLSGLSGGQKEHCRQMSPARLPAATRPQVETLRKLSSRLDALVGPAGNKQDLVTGLTELIQPLQNVGAWPDGYTTQGLRQKINRFGQDSLMTQLDEAGPLLDASITPELAADDTLERLGRIDFAVIDRAGDFLDLAEVFLTGAERAMTLKEQELIGVDPAADAEALAQALDQIHRDLDTLAGREAP</sequence>
<reference evidence="2" key="1">
    <citation type="submission" date="2014-02" db="EMBL/GenBank/DDBJ databases">
        <title>Expanding our view of genomic diversity in Candidatus Accumulibacter clades.</title>
        <authorList>
            <person name="Skennerton C.T."/>
            <person name="Barr J.J."/>
            <person name="Slater F.R."/>
            <person name="Bond P.L."/>
            <person name="Tyson G.W."/>
        </authorList>
    </citation>
    <scope>NUCLEOTIDE SEQUENCE [LARGE SCALE GENOMIC DNA]</scope>
</reference>